<dbReference type="SUPFAM" id="SSF51430">
    <property type="entry name" value="NAD(P)-linked oxidoreductase"/>
    <property type="match status" value="1"/>
</dbReference>
<name>A0A538TDA8_UNCEI</name>
<evidence type="ECO:0000313" key="1">
    <source>
        <dbReference type="EMBL" id="TMQ61633.1"/>
    </source>
</evidence>
<dbReference type="InterPro" id="IPR036812">
    <property type="entry name" value="NAD(P)_OxRdtase_dom_sf"/>
</dbReference>
<sequence length="49" mass="5386">RKLARLEENIGAAAVELTPDNLREIDAAASTIKVQGARYPEHLEQLTGR</sequence>
<dbReference type="AlphaFoldDB" id="A0A538TDA8"/>
<comment type="caution">
    <text evidence="1">The sequence shown here is derived from an EMBL/GenBank/DDBJ whole genome shotgun (WGS) entry which is preliminary data.</text>
</comment>
<organism evidence="1 2">
    <name type="scientific">Eiseniibacteriota bacterium</name>
    <dbReference type="NCBI Taxonomy" id="2212470"/>
    <lineage>
        <taxon>Bacteria</taxon>
        <taxon>Candidatus Eiseniibacteriota</taxon>
    </lineage>
</organism>
<evidence type="ECO:0000313" key="2">
    <source>
        <dbReference type="Proteomes" id="UP000317366"/>
    </source>
</evidence>
<dbReference type="Gene3D" id="3.20.20.100">
    <property type="entry name" value="NADP-dependent oxidoreductase domain"/>
    <property type="match status" value="1"/>
</dbReference>
<gene>
    <name evidence="1" type="ORF">E6K77_09790</name>
</gene>
<protein>
    <submittedName>
        <fullName evidence="1">Aldo/keto reductase</fullName>
    </submittedName>
</protein>
<dbReference type="Proteomes" id="UP000317366">
    <property type="component" value="Unassembled WGS sequence"/>
</dbReference>
<feature type="non-terminal residue" evidence="1">
    <location>
        <position position="1"/>
    </location>
</feature>
<reference evidence="1 2" key="1">
    <citation type="journal article" date="2019" name="Nat. Microbiol.">
        <title>Mediterranean grassland soil C-N compound turnover is dependent on rainfall and depth, and is mediated by genomically divergent microorganisms.</title>
        <authorList>
            <person name="Diamond S."/>
            <person name="Andeer P.F."/>
            <person name="Li Z."/>
            <person name="Crits-Christoph A."/>
            <person name="Burstein D."/>
            <person name="Anantharaman K."/>
            <person name="Lane K.R."/>
            <person name="Thomas B.C."/>
            <person name="Pan C."/>
            <person name="Northen T.R."/>
            <person name="Banfield J.F."/>
        </authorList>
    </citation>
    <scope>NUCLEOTIDE SEQUENCE [LARGE SCALE GENOMIC DNA]</scope>
    <source>
        <strain evidence="1">WS_7</strain>
    </source>
</reference>
<dbReference type="EMBL" id="VBOX01000095">
    <property type="protein sequence ID" value="TMQ61633.1"/>
    <property type="molecule type" value="Genomic_DNA"/>
</dbReference>
<proteinExistence type="predicted"/>
<accession>A0A538TDA8</accession>